<comment type="caution">
    <text evidence="1">The sequence shown here is derived from an EMBL/GenBank/DDBJ whole genome shotgun (WGS) entry which is preliminary data.</text>
</comment>
<accession>A0A101LW45</accession>
<organism evidence="1">
    <name type="scientific">Picea glauca</name>
    <name type="common">White spruce</name>
    <name type="synonym">Pinus glauca</name>
    <dbReference type="NCBI Taxonomy" id="3330"/>
    <lineage>
        <taxon>Eukaryota</taxon>
        <taxon>Viridiplantae</taxon>
        <taxon>Streptophyta</taxon>
        <taxon>Embryophyta</taxon>
        <taxon>Tracheophyta</taxon>
        <taxon>Spermatophyta</taxon>
        <taxon>Pinopsida</taxon>
        <taxon>Pinidae</taxon>
        <taxon>Conifers I</taxon>
        <taxon>Pinales</taxon>
        <taxon>Pinaceae</taxon>
        <taxon>Picea</taxon>
    </lineage>
</organism>
<keyword evidence="1" id="KW-0496">Mitochondrion</keyword>
<protein>
    <submittedName>
        <fullName evidence="1">Uncharacterized protein</fullName>
    </submittedName>
</protein>
<dbReference type="EMBL" id="LKAM01000011">
    <property type="protein sequence ID" value="KUM46411.1"/>
    <property type="molecule type" value="Genomic_DNA"/>
</dbReference>
<evidence type="ECO:0000313" key="1">
    <source>
        <dbReference type="EMBL" id="KUM46411.1"/>
    </source>
</evidence>
<reference evidence="1" key="1">
    <citation type="journal article" date="2015" name="Genome Biol. Evol.">
        <title>Organellar Genomes of White Spruce (Picea glauca): Assembly and Annotation.</title>
        <authorList>
            <person name="Jackman S.D."/>
            <person name="Warren R.L."/>
            <person name="Gibb E.A."/>
            <person name="Vandervalk B.P."/>
            <person name="Mohamadi H."/>
            <person name="Chu J."/>
            <person name="Raymond A."/>
            <person name="Pleasance S."/>
            <person name="Coope R."/>
            <person name="Wildung M.R."/>
            <person name="Ritland C.E."/>
            <person name="Bousquet J."/>
            <person name="Jones S.J."/>
            <person name="Bohlmann J."/>
            <person name="Birol I."/>
        </authorList>
    </citation>
    <scope>NUCLEOTIDE SEQUENCE [LARGE SCALE GENOMIC DNA]</scope>
    <source>
        <tissue evidence="1">Flushing bud</tissue>
    </source>
</reference>
<name>A0A101LW45_PICGL</name>
<geneLocation type="mitochondrion" evidence="1"/>
<dbReference type="AlphaFoldDB" id="A0A101LW45"/>
<sequence length="89" mass="10133">MRLLQNRMLCHILRFGPPRPVNGTRPEVEHSLYSFHPSRHGIFRQRHFIPSSQCPQNPSDARHSSVSTNVWPSPGHAAPVLILRDYQGG</sequence>
<gene>
    <name evidence="1" type="ORF">ABT39_MTgene1510</name>
</gene>
<proteinExistence type="predicted"/>